<feature type="region of interest" description="Disordered" evidence="4">
    <location>
        <begin position="1"/>
        <end position="51"/>
    </location>
</feature>
<dbReference type="PROSITE" id="PS50297">
    <property type="entry name" value="ANK_REP_REGION"/>
    <property type="match status" value="12"/>
</dbReference>
<feature type="repeat" description="ANK" evidence="3">
    <location>
        <begin position="1672"/>
        <end position="1706"/>
    </location>
</feature>
<protein>
    <recommendedName>
        <fullName evidence="7">NACHT domain-containing protein</fullName>
    </recommendedName>
</protein>
<organism evidence="5 6">
    <name type="scientific">Zophobas morio</name>
    <dbReference type="NCBI Taxonomy" id="2755281"/>
    <lineage>
        <taxon>Eukaryota</taxon>
        <taxon>Metazoa</taxon>
        <taxon>Ecdysozoa</taxon>
        <taxon>Arthropoda</taxon>
        <taxon>Hexapoda</taxon>
        <taxon>Insecta</taxon>
        <taxon>Pterygota</taxon>
        <taxon>Neoptera</taxon>
        <taxon>Endopterygota</taxon>
        <taxon>Coleoptera</taxon>
        <taxon>Polyphaga</taxon>
        <taxon>Cucujiformia</taxon>
        <taxon>Tenebrionidae</taxon>
        <taxon>Zophobas</taxon>
    </lineage>
</organism>
<name>A0AA38IFF5_9CUCU</name>
<dbReference type="Pfam" id="PF13637">
    <property type="entry name" value="Ank_4"/>
    <property type="match status" value="1"/>
</dbReference>
<feature type="repeat" description="ANK" evidence="3">
    <location>
        <begin position="1536"/>
        <end position="1570"/>
    </location>
</feature>
<dbReference type="Pfam" id="PF12796">
    <property type="entry name" value="Ank_2"/>
    <property type="match status" value="4"/>
</dbReference>
<proteinExistence type="predicted"/>
<evidence type="ECO:0000256" key="3">
    <source>
        <dbReference type="PROSITE-ProRule" id="PRU00023"/>
    </source>
</evidence>
<dbReference type="SUPFAM" id="SSF48403">
    <property type="entry name" value="Ankyrin repeat"/>
    <property type="match status" value="3"/>
</dbReference>
<feature type="repeat" description="ANK" evidence="3">
    <location>
        <begin position="1435"/>
        <end position="1467"/>
    </location>
</feature>
<dbReference type="PRINTS" id="PR01415">
    <property type="entry name" value="ANKYRIN"/>
</dbReference>
<feature type="repeat" description="ANK" evidence="3">
    <location>
        <begin position="1299"/>
        <end position="1331"/>
    </location>
</feature>
<feature type="repeat" description="ANK" evidence="3">
    <location>
        <begin position="1639"/>
        <end position="1671"/>
    </location>
</feature>
<evidence type="ECO:0000313" key="5">
    <source>
        <dbReference type="EMBL" id="KAJ3652859.1"/>
    </source>
</evidence>
<keyword evidence="2 3" id="KW-0040">ANK repeat</keyword>
<feature type="repeat" description="ANK" evidence="3">
    <location>
        <begin position="1503"/>
        <end position="1535"/>
    </location>
</feature>
<sequence length="1771" mass="202840">MDVSSEDEETKKQEELNNRKEQRQQRKLDATVRVTSAETPHDQDMSSSLTKQDRFRTYKKLPGAIDHGKKYEQMMCAFYALKLITCDRVEDFEMTTNNQKCGLFDDIEVKITFKNQKTLTYLFQLKHKEAAKRFRYNDLNTGNPKADFNVEKYFNSMSSDVEITEDVVCILYTNSTYFTEGVELSEQINLKTCDNLENEDLLLNTGEREKSTVFQVTREVADKKQTFYLFTGQNNIHHTKIQLEKMLQGLVQCNIYDSFVHFMTEWWSKNFVLWKSDVVAKLSELALSPYIRTLTENKRNPKTEFLREAIMDFRVTIVEETGDNIVEHIWSLETITDDEFGKTKQKFSLKSYEYGKILWYLEKVPLVVKVDVSNETLVDCVLKLLGKTSDNKRVILIGNTSTGFGGNEAFQNLSDLITKSEKKKYCSDILQLFEISLQGREPISLQRFININTELAELVGVSELLTMSQRQYLIGTKRTPLPSLHIPRSVSTIFVKTETILSLCKSQGNQTMAIINCDDKFTRRYRNLAYIETSEYIKREFKDSKHTVLLSTRTKCTRVDFNQICKKKVKTNVYLFQTFDDENCVLLLKQGNEIPDEFVNKRRLIPEDAILRCLDNTLNVICAPAGMGKSRLMDVLCNDCPPDHWGIYINLINHNSFLANKPNLEKMWNYLLKADDNVVKKMLPILRNNQKLYLYFDGLDEVDSSNVNSVLDFVQDASSSGTKIWISSRENLRDRITQSLNVIPIEITELNKSQREEYICEKLKRKYGHEDIKRIMGSILDNVDLNKSQELLGIPLQLHIITEMFLTNDETDNVEQKNMFVLTYMYKLYFEGKVKFALSKVVDEHHTHQFGNFKVLLKNYEIPALKACLNREDFVKLGLLSEEMEDFVTEIKRSGDKYGIIEIINDSGDAIFSHQTYAEYFACLWLQRNKEKAAWLQKEMLLERYENLRLMFNIMLAQSNPLHLSVIYRNLDEFEKHVDDIEAKDHGGRTVLHLLCTYGKKYPTDYIKSYWYKTKLVKLNQEFKSYTTMVAKVLQLYSKIHDQDDLFHFDCLSYALEAKCLYPIEAMLEKNLLDFDDVKKTVFGYYKIETLVYYAAHMGYPNLFSALVAQNTQLVHRKVDNYNLLQIAVKGTGDSVTSPREGNIAVVNILLENGFDLTKDGYDTPLGNILEVACDEGKYDMLNILTQKGAKYTGGNTVWHRLAKLGPKSDNTLYILENYKIDVDVNLKNDEGLTALQIAAKFVFFEVVEVLMKRGAEADIVDLHGNNALHFASMLSIDNRTIIKLFIDKSVDVNVQNKNGLTPLHLACKQCNFWNTEVLLEYNAYVDVLDEDNNSALHYASLSTSDKLNITKQLIHKGVNVNVQNRNGTTALQLACEKGNSGIAKMLLENDSDINLVDNECNNALHYVFKSRQNRLHLIKLLIDNGIYVNSQNKNGTSPLQLASRFGDYEAVKELLDCNASIDVVDDVNDNSLHYAAVSWKCNKDVIKLLINRGIDVDAQNGNGTTALHLACENSDYEVAQKLVENHACVKILDDDNNTTLHYMSRSWKNNQNIVRLLIGEGLDINSRNIHGTTALQVACRNCNYHIAEYLLSCDASVNLLDNNYNNALHYASKSEHYNADIIKLLVEKFLSVDSQNRNGTTALQLACQQNNYTNAEKLLQCGACVDLVDDKGNNALHHVAKSRRDSVDVVELLIRAGVDVNARNKNGATALQFACESCNYEIAKKLLECGSLVDVLDECDNDAMDYALRAEYYNEDVIQLLIDAEMDSHV</sequence>
<feature type="repeat" description="ANK" evidence="3">
    <location>
        <begin position="1707"/>
        <end position="1739"/>
    </location>
</feature>
<dbReference type="SMART" id="SM00248">
    <property type="entry name" value="ANK"/>
    <property type="match status" value="20"/>
</dbReference>
<reference evidence="5" key="1">
    <citation type="journal article" date="2023" name="G3 (Bethesda)">
        <title>Whole genome assemblies of Zophobas morio and Tenebrio molitor.</title>
        <authorList>
            <person name="Kaur S."/>
            <person name="Stinson S.A."/>
            <person name="diCenzo G.C."/>
        </authorList>
    </citation>
    <scope>NUCLEOTIDE SEQUENCE</scope>
    <source>
        <strain evidence="5">QUZm001</strain>
    </source>
</reference>
<dbReference type="InterPro" id="IPR002110">
    <property type="entry name" value="Ankyrin_rpt"/>
</dbReference>
<feature type="repeat" description="ANK" evidence="3">
    <location>
        <begin position="1332"/>
        <end position="1366"/>
    </location>
</feature>
<evidence type="ECO:0000256" key="2">
    <source>
        <dbReference type="ARBA" id="ARBA00023043"/>
    </source>
</evidence>
<feature type="repeat" description="ANK" evidence="3">
    <location>
        <begin position="1604"/>
        <end position="1638"/>
    </location>
</feature>
<feature type="repeat" description="ANK" evidence="3">
    <location>
        <begin position="1468"/>
        <end position="1502"/>
    </location>
</feature>
<feature type="compositionally biased region" description="Basic and acidic residues" evidence="4">
    <location>
        <begin position="9"/>
        <end position="30"/>
    </location>
</feature>
<accession>A0AA38IFF5</accession>
<keyword evidence="1" id="KW-0677">Repeat</keyword>
<dbReference type="InterPro" id="IPR036770">
    <property type="entry name" value="Ankyrin_rpt-contain_sf"/>
</dbReference>
<evidence type="ECO:0000256" key="1">
    <source>
        <dbReference type="ARBA" id="ARBA00022737"/>
    </source>
</evidence>
<gene>
    <name evidence="5" type="ORF">Zmor_018789</name>
</gene>
<dbReference type="Proteomes" id="UP001168821">
    <property type="component" value="Unassembled WGS sequence"/>
</dbReference>
<evidence type="ECO:0000313" key="6">
    <source>
        <dbReference type="Proteomes" id="UP001168821"/>
    </source>
</evidence>
<comment type="caution">
    <text evidence="5">The sequence shown here is derived from an EMBL/GenBank/DDBJ whole genome shotgun (WGS) entry which is preliminary data.</text>
</comment>
<feature type="repeat" description="ANK" evidence="3">
    <location>
        <begin position="1367"/>
        <end position="1399"/>
    </location>
</feature>
<dbReference type="PANTHER" id="PTHR24198">
    <property type="entry name" value="ANKYRIN REPEAT AND PROTEIN KINASE DOMAIN-CONTAINING PROTEIN"/>
    <property type="match status" value="1"/>
</dbReference>
<dbReference type="EMBL" id="JALNTZ010000005">
    <property type="protein sequence ID" value="KAJ3652859.1"/>
    <property type="molecule type" value="Genomic_DNA"/>
</dbReference>
<feature type="repeat" description="ANK" evidence="3">
    <location>
        <begin position="1264"/>
        <end position="1298"/>
    </location>
</feature>
<evidence type="ECO:0000256" key="4">
    <source>
        <dbReference type="SAM" id="MobiDB-lite"/>
    </source>
</evidence>
<feature type="repeat" description="ANK" evidence="3">
    <location>
        <begin position="1231"/>
        <end position="1263"/>
    </location>
</feature>
<dbReference type="SUPFAM" id="SSF52540">
    <property type="entry name" value="P-loop containing nucleoside triphosphate hydrolases"/>
    <property type="match status" value="1"/>
</dbReference>
<dbReference type="InterPro" id="IPR027417">
    <property type="entry name" value="P-loop_NTPase"/>
</dbReference>
<dbReference type="PROSITE" id="PS50088">
    <property type="entry name" value="ANK_REPEAT"/>
    <property type="match status" value="14"/>
</dbReference>
<keyword evidence="6" id="KW-1185">Reference proteome</keyword>
<dbReference type="Gene3D" id="1.25.40.20">
    <property type="entry name" value="Ankyrin repeat-containing domain"/>
    <property type="match status" value="6"/>
</dbReference>
<dbReference type="Gene3D" id="3.40.50.300">
    <property type="entry name" value="P-loop containing nucleotide triphosphate hydrolases"/>
    <property type="match status" value="1"/>
</dbReference>
<evidence type="ECO:0008006" key="7">
    <source>
        <dbReference type="Google" id="ProtNLM"/>
    </source>
</evidence>
<dbReference type="PANTHER" id="PTHR24198:SF165">
    <property type="entry name" value="ANKYRIN REPEAT-CONTAINING PROTEIN-RELATED"/>
    <property type="match status" value="1"/>
</dbReference>
<feature type="repeat" description="ANK" evidence="3">
    <location>
        <begin position="1571"/>
        <end position="1603"/>
    </location>
</feature>
<dbReference type="Pfam" id="PF00023">
    <property type="entry name" value="Ank"/>
    <property type="match status" value="3"/>
</dbReference>